<dbReference type="OrthoDB" id="2149800at2"/>
<dbReference type="Gene3D" id="2.40.40.10">
    <property type="entry name" value="RlpA-like domain"/>
    <property type="match status" value="1"/>
</dbReference>
<dbReference type="GO" id="GO:0008932">
    <property type="term" value="F:lytic endotransglycosylase activity"/>
    <property type="evidence" value="ECO:0007669"/>
    <property type="project" value="TreeGrafter"/>
</dbReference>
<organism evidence="3 4">
    <name type="scientific">Pararcticibacter amylolyticus</name>
    <dbReference type="NCBI Taxonomy" id="2173175"/>
    <lineage>
        <taxon>Bacteria</taxon>
        <taxon>Pseudomonadati</taxon>
        <taxon>Bacteroidota</taxon>
        <taxon>Sphingobacteriia</taxon>
        <taxon>Sphingobacteriales</taxon>
        <taxon>Sphingobacteriaceae</taxon>
        <taxon>Pararcticibacter</taxon>
    </lineage>
</organism>
<protein>
    <submittedName>
        <fullName evidence="3">Peptidoglycan-binding protein</fullName>
    </submittedName>
</protein>
<name>A0A2U2PK69_9SPHI</name>
<feature type="domain" description="LysM" evidence="2">
    <location>
        <begin position="102"/>
        <end position="145"/>
    </location>
</feature>
<dbReference type="SUPFAM" id="SSF54106">
    <property type="entry name" value="LysM domain"/>
    <property type="match status" value="2"/>
</dbReference>
<evidence type="ECO:0000259" key="2">
    <source>
        <dbReference type="PROSITE" id="PS51782"/>
    </source>
</evidence>
<dbReference type="AlphaFoldDB" id="A0A2U2PK69"/>
<accession>A0A2U2PK69</accession>
<proteinExistence type="predicted"/>
<keyword evidence="4" id="KW-1185">Reference proteome</keyword>
<dbReference type="InterPro" id="IPR018392">
    <property type="entry name" value="LysM"/>
</dbReference>
<dbReference type="PROSITE" id="PS51782">
    <property type="entry name" value="LYSM"/>
    <property type="match status" value="1"/>
</dbReference>
<evidence type="ECO:0000256" key="1">
    <source>
        <dbReference type="SAM" id="SignalP"/>
    </source>
</evidence>
<dbReference type="PANTHER" id="PTHR33734">
    <property type="entry name" value="LYSM DOMAIN-CONTAINING GPI-ANCHORED PROTEIN 2"/>
    <property type="match status" value="1"/>
</dbReference>
<evidence type="ECO:0000313" key="3">
    <source>
        <dbReference type="EMBL" id="PWG81790.1"/>
    </source>
</evidence>
<dbReference type="EMBL" id="QEAS01000003">
    <property type="protein sequence ID" value="PWG81790.1"/>
    <property type="molecule type" value="Genomic_DNA"/>
</dbReference>
<dbReference type="InterPro" id="IPR036908">
    <property type="entry name" value="RlpA-like_sf"/>
</dbReference>
<dbReference type="CDD" id="cd00118">
    <property type="entry name" value="LysM"/>
    <property type="match status" value="2"/>
</dbReference>
<dbReference type="Gene3D" id="3.10.350.10">
    <property type="entry name" value="LysM domain"/>
    <property type="match status" value="2"/>
</dbReference>
<evidence type="ECO:0000313" key="4">
    <source>
        <dbReference type="Proteomes" id="UP000245647"/>
    </source>
</evidence>
<sequence>MRSILAILCIIFASQAFSKNLRDSVGVENNNGKQVILHKVAAKENFYSIGRLYNVHPKDIMEVNKIKTLQPGITLRVPTGRPFVSGVTGASRPNDLPADNFIEYKVGPKETLFAIARRFNTSVDEIRKINNLRSNSLSVGQIIKVKQGITTAQAIGEQAAAVTPDTPVIKPAETDTAAADNTRIHTNRYGLTERSERGIAVWIADQYLDSTKMLALHKTAPVGTVIKITNPMTGKSTFTKVVGKYTENETTKDVIIVITKATADLLGALDKRFQVTIDYGVPNE</sequence>
<feature type="signal peptide" evidence="1">
    <location>
        <begin position="1"/>
        <end position="18"/>
    </location>
</feature>
<dbReference type="Pfam" id="PF01476">
    <property type="entry name" value="LysM"/>
    <property type="match status" value="2"/>
</dbReference>
<dbReference type="Proteomes" id="UP000245647">
    <property type="component" value="Unassembled WGS sequence"/>
</dbReference>
<gene>
    <name evidence="3" type="ORF">DDR33_05360</name>
</gene>
<feature type="chain" id="PRO_5015501101" evidence="1">
    <location>
        <begin position="19"/>
        <end position="284"/>
    </location>
</feature>
<dbReference type="SMART" id="SM00257">
    <property type="entry name" value="LysM"/>
    <property type="match status" value="2"/>
</dbReference>
<comment type="caution">
    <text evidence="3">The sequence shown here is derived from an EMBL/GenBank/DDBJ whole genome shotgun (WGS) entry which is preliminary data.</text>
</comment>
<keyword evidence="1" id="KW-0732">Signal</keyword>
<dbReference type="PANTHER" id="PTHR33734:SF22">
    <property type="entry name" value="MEMBRANE-BOUND LYTIC MUREIN TRANSGLYCOSYLASE D"/>
    <property type="match status" value="1"/>
</dbReference>
<dbReference type="RefSeq" id="WP_109414732.1">
    <property type="nucleotide sequence ID" value="NZ_QEAS01000003.1"/>
</dbReference>
<dbReference type="InterPro" id="IPR036779">
    <property type="entry name" value="LysM_dom_sf"/>
</dbReference>
<reference evidence="3 4" key="1">
    <citation type="submission" date="2018-04" db="EMBL/GenBank/DDBJ databases">
        <title>Pedobacter chongqingensis sp. nov., isolated from a rottenly hemp rope.</title>
        <authorList>
            <person name="Cai Y."/>
        </authorList>
    </citation>
    <scope>NUCLEOTIDE SEQUENCE [LARGE SCALE GENOMIC DNA]</scope>
    <source>
        <strain evidence="3 4">FJ4-8</strain>
    </source>
</reference>